<evidence type="ECO:0000313" key="2">
    <source>
        <dbReference type="EMBL" id="RIV25057.1"/>
    </source>
</evidence>
<keyword evidence="3" id="KW-1185">Reference proteome</keyword>
<feature type="domain" description="DJ-1/PfpI" evidence="1">
    <location>
        <begin position="3"/>
        <end position="179"/>
    </location>
</feature>
<dbReference type="GO" id="GO:0006355">
    <property type="term" value="P:regulation of DNA-templated transcription"/>
    <property type="evidence" value="ECO:0007669"/>
    <property type="project" value="TreeGrafter"/>
</dbReference>
<dbReference type="InterPro" id="IPR052158">
    <property type="entry name" value="INH-QAR"/>
</dbReference>
<gene>
    <name evidence="2" type="ORF">DYU11_06985</name>
</gene>
<sequence>MRNVAILLFNEVEVLDFAGPFEVFGVAGHYAGQRPFTVFTVAERTPVYARNGLVVQPTYLLTDHPPADLILIPGGGGYHPDGTPYGSRREMDNPAVLTWVRRTAETAELVLSVCTGALILAKTGLLDGLSATTHFSAVESLRQIAPNTKVLPAERYVDNGNVLTSAGVSAGIDLALYVVGKLLGNDVASGTARYMQYDYWTMTGLNRLYNSD</sequence>
<name>A0A418ME98_9BACT</name>
<dbReference type="RefSeq" id="WP_119666943.1">
    <property type="nucleotide sequence ID" value="NZ_QXED01000002.1"/>
</dbReference>
<dbReference type="EMBL" id="QXED01000002">
    <property type="protein sequence ID" value="RIV25057.1"/>
    <property type="molecule type" value="Genomic_DNA"/>
</dbReference>
<dbReference type="PANTHER" id="PTHR43130:SF14">
    <property type="entry name" value="DJ-1_PFPI DOMAIN-CONTAINING PROTEIN"/>
    <property type="match status" value="1"/>
</dbReference>
<dbReference type="Gene3D" id="3.40.50.880">
    <property type="match status" value="1"/>
</dbReference>
<protein>
    <submittedName>
        <fullName evidence="2">DJ-1/PfpI family protein</fullName>
    </submittedName>
</protein>
<dbReference type="InterPro" id="IPR029062">
    <property type="entry name" value="Class_I_gatase-like"/>
</dbReference>
<dbReference type="Proteomes" id="UP000283523">
    <property type="component" value="Unassembled WGS sequence"/>
</dbReference>
<accession>A0A418ME98</accession>
<dbReference type="CDD" id="cd03139">
    <property type="entry name" value="GATase1_PfpI_2"/>
    <property type="match status" value="1"/>
</dbReference>
<dbReference type="AlphaFoldDB" id="A0A418ME98"/>
<proteinExistence type="predicted"/>
<dbReference type="InterPro" id="IPR002818">
    <property type="entry name" value="DJ-1/PfpI"/>
</dbReference>
<reference evidence="2 3" key="1">
    <citation type="submission" date="2018-08" db="EMBL/GenBank/DDBJ databases">
        <title>Fibrisoma montanum sp. nov., isolated from Danxia mountain soil.</title>
        <authorList>
            <person name="Huang Y."/>
        </authorList>
    </citation>
    <scope>NUCLEOTIDE SEQUENCE [LARGE SCALE GENOMIC DNA]</scope>
    <source>
        <strain evidence="2 3">HYT19</strain>
    </source>
</reference>
<comment type="caution">
    <text evidence="2">The sequence shown here is derived from an EMBL/GenBank/DDBJ whole genome shotgun (WGS) entry which is preliminary data.</text>
</comment>
<evidence type="ECO:0000259" key="1">
    <source>
        <dbReference type="Pfam" id="PF01965"/>
    </source>
</evidence>
<dbReference type="Pfam" id="PF01965">
    <property type="entry name" value="DJ-1_PfpI"/>
    <property type="match status" value="1"/>
</dbReference>
<organism evidence="2 3">
    <name type="scientific">Fibrisoma montanum</name>
    <dbReference type="NCBI Taxonomy" id="2305895"/>
    <lineage>
        <taxon>Bacteria</taxon>
        <taxon>Pseudomonadati</taxon>
        <taxon>Bacteroidota</taxon>
        <taxon>Cytophagia</taxon>
        <taxon>Cytophagales</taxon>
        <taxon>Spirosomataceae</taxon>
        <taxon>Fibrisoma</taxon>
    </lineage>
</organism>
<dbReference type="SUPFAM" id="SSF52317">
    <property type="entry name" value="Class I glutamine amidotransferase-like"/>
    <property type="match status" value="1"/>
</dbReference>
<dbReference type="OrthoDB" id="6382410at2"/>
<evidence type="ECO:0000313" key="3">
    <source>
        <dbReference type="Proteomes" id="UP000283523"/>
    </source>
</evidence>
<dbReference type="PANTHER" id="PTHR43130">
    <property type="entry name" value="ARAC-FAMILY TRANSCRIPTIONAL REGULATOR"/>
    <property type="match status" value="1"/>
</dbReference>